<proteinExistence type="predicted"/>
<dbReference type="Proteomes" id="UP000535182">
    <property type="component" value="Unassembled WGS sequence"/>
</dbReference>
<gene>
    <name evidence="1" type="ORF">HDF14_002035</name>
</gene>
<name>A0A9X0QDQ9_9BACT</name>
<accession>A0A9X0QDQ9</accession>
<evidence type="ECO:0000313" key="2">
    <source>
        <dbReference type="Proteomes" id="UP000535182"/>
    </source>
</evidence>
<reference evidence="1 2" key="1">
    <citation type="submission" date="2020-08" db="EMBL/GenBank/DDBJ databases">
        <title>Genomic Encyclopedia of Type Strains, Phase IV (KMG-V): Genome sequencing to study the core and pangenomes of soil and plant-associated prokaryotes.</title>
        <authorList>
            <person name="Whitman W."/>
        </authorList>
    </citation>
    <scope>NUCLEOTIDE SEQUENCE [LARGE SCALE GENOMIC DNA]</scope>
    <source>
        <strain evidence="1 2">X5P2</strain>
    </source>
</reference>
<dbReference type="EMBL" id="JACHEB010000004">
    <property type="protein sequence ID" value="MBB5328425.1"/>
    <property type="molecule type" value="Genomic_DNA"/>
</dbReference>
<protein>
    <submittedName>
        <fullName evidence="1">Uncharacterized protein</fullName>
    </submittedName>
</protein>
<evidence type="ECO:0000313" key="1">
    <source>
        <dbReference type="EMBL" id="MBB5328425.1"/>
    </source>
</evidence>
<dbReference type="AlphaFoldDB" id="A0A9X0QDQ9"/>
<comment type="caution">
    <text evidence="1">The sequence shown here is derived from an EMBL/GenBank/DDBJ whole genome shotgun (WGS) entry which is preliminary data.</text>
</comment>
<dbReference type="RefSeq" id="WP_183975913.1">
    <property type="nucleotide sequence ID" value="NZ_JACHEB010000004.1"/>
</dbReference>
<sequence length="255" mass="28800">MTNSAKKLAALQNLWDVYRSTFASRSDIARRLDIADFFAKWAEQKRLAFKRDGAMGSFDDLCRYGCKKLPLAIVVGMKEPVRSFGEKWQKIMGPTRQREQKIKALEKAADALEEVLSSVVDVLTLDFVGSMNPESIKAIRRALITPDQNSLRPAIYSHVQDPAITISALRTYASILKYTTVTSPDMFARYLISAYVWRATGDFHDEEVSSLIAAGRDDVYDAQAHKMWRKRNYQRLNESLGSFADLLVDFGKVSG</sequence>
<organism evidence="1 2">
    <name type="scientific">Tunturiibacter gelidiferens</name>
    <dbReference type="NCBI Taxonomy" id="3069689"/>
    <lineage>
        <taxon>Bacteria</taxon>
        <taxon>Pseudomonadati</taxon>
        <taxon>Acidobacteriota</taxon>
        <taxon>Terriglobia</taxon>
        <taxon>Terriglobales</taxon>
        <taxon>Acidobacteriaceae</taxon>
        <taxon>Tunturiibacter</taxon>
    </lineage>
</organism>
<keyword evidence="2" id="KW-1185">Reference proteome</keyword>